<dbReference type="AlphaFoldDB" id="A0A8H6X1Y3"/>
<feature type="transmembrane region" description="Helical" evidence="2">
    <location>
        <begin position="81"/>
        <end position="106"/>
    </location>
</feature>
<evidence type="ECO:0000313" key="4">
    <source>
        <dbReference type="EMBL" id="KAF7332912.1"/>
    </source>
</evidence>
<accession>A0A8H6X1Y3</accession>
<feature type="transmembrane region" description="Helical" evidence="2">
    <location>
        <begin position="6"/>
        <end position="33"/>
    </location>
</feature>
<evidence type="ECO:0000256" key="2">
    <source>
        <dbReference type="SAM" id="Phobius"/>
    </source>
</evidence>
<feature type="transmembrane region" description="Helical" evidence="2">
    <location>
        <begin position="192"/>
        <end position="215"/>
    </location>
</feature>
<reference evidence="4" key="1">
    <citation type="submission" date="2020-05" db="EMBL/GenBank/DDBJ databases">
        <title>Mycena genomes resolve the evolution of fungal bioluminescence.</title>
        <authorList>
            <person name="Tsai I.J."/>
        </authorList>
    </citation>
    <scope>NUCLEOTIDE SEQUENCE</scope>
    <source>
        <strain evidence="4">CCC161011</strain>
    </source>
</reference>
<feature type="transmembrane region" description="Helical" evidence="2">
    <location>
        <begin position="113"/>
        <end position="137"/>
    </location>
</feature>
<sequence>METLNEILLITVTASWLNVALYTFELVLCWRYFTRPARPFVHKIGVVVLVIGDTICTVATSVDVCLAVLRLPITNLRLVLAPLAVEIFATYVSSVVSQAFLCNLFFVLTGNKVVAGMLVILIATHLGFSWASAIIIVKTSEPGGMAFTTTTVGAVSCAATDIIIAVCLAWKFWKMMSRTSRETSTRSLVRRILILTVSSGAICAGNTLLMMILLLKSSPAFEFFFSCQGRVYALTILGNFLVGTPATRSQDETRSSLRLGTSTGNNVIMFRRTDTVVRAEDAASPTNPPKSADPLRGNSHTRHESLQLDELALGRRHNKADSE</sequence>
<evidence type="ECO:0000259" key="3">
    <source>
        <dbReference type="Pfam" id="PF20152"/>
    </source>
</evidence>
<dbReference type="OrthoDB" id="2977185at2759"/>
<organism evidence="4 5">
    <name type="scientific">Mycena venus</name>
    <dbReference type="NCBI Taxonomy" id="2733690"/>
    <lineage>
        <taxon>Eukaryota</taxon>
        <taxon>Fungi</taxon>
        <taxon>Dikarya</taxon>
        <taxon>Basidiomycota</taxon>
        <taxon>Agaricomycotina</taxon>
        <taxon>Agaricomycetes</taxon>
        <taxon>Agaricomycetidae</taxon>
        <taxon>Agaricales</taxon>
        <taxon>Marasmiineae</taxon>
        <taxon>Mycenaceae</taxon>
        <taxon>Mycena</taxon>
    </lineage>
</organism>
<feature type="domain" description="DUF6534" evidence="3">
    <location>
        <begin position="158"/>
        <end position="239"/>
    </location>
</feature>
<keyword evidence="2" id="KW-1133">Transmembrane helix</keyword>
<dbReference type="EMBL" id="JACAZI010000031">
    <property type="protein sequence ID" value="KAF7332912.1"/>
    <property type="molecule type" value="Genomic_DNA"/>
</dbReference>
<dbReference type="InterPro" id="IPR045339">
    <property type="entry name" value="DUF6534"/>
</dbReference>
<proteinExistence type="predicted"/>
<keyword evidence="2" id="KW-0812">Transmembrane</keyword>
<dbReference type="Pfam" id="PF20152">
    <property type="entry name" value="DUF6534"/>
    <property type="match status" value="1"/>
</dbReference>
<feature type="region of interest" description="Disordered" evidence="1">
    <location>
        <begin position="278"/>
        <end position="323"/>
    </location>
</feature>
<protein>
    <recommendedName>
        <fullName evidence="3">DUF6534 domain-containing protein</fullName>
    </recommendedName>
</protein>
<name>A0A8H6X1Y3_9AGAR</name>
<gene>
    <name evidence="4" type="ORF">MVEN_02397000</name>
</gene>
<feature type="transmembrane region" description="Helical" evidence="2">
    <location>
        <begin position="45"/>
        <end position="69"/>
    </location>
</feature>
<feature type="compositionally biased region" description="Basic residues" evidence="1">
    <location>
        <begin position="314"/>
        <end position="323"/>
    </location>
</feature>
<feature type="transmembrane region" description="Helical" evidence="2">
    <location>
        <begin position="149"/>
        <end position="172"/>
    </location>
</feature>
<evidence type="ECO:0000256" key="1">
    <source>
        <dbReference type="SAM" id="MobiDB-lite"/>
    </source>
</evidence>
<evidence type="ECO:0000313" key="5">
    <source>
        <dbReference type="Proteomes" id="UP000620124"/>
    </source>
</evidence>
<comment type="caution">
    <text evidence="4">The sequence shown here is derived from an EMBL/GenBank/DDBJ whole genome shotgun (WGS) entry which is preliminary data.</text>
</comment>
<keyword evidence="2" id="KW-0472">Membrane</keyword>
<keyword evidence="5" id="KW-1185">Reference proteome</keyword>
<dbReference type="Proteomes" id="UP000620124">
    <property type="component" value="Unassembled WGS sequence"/>
</dbReference>